<evidence type="ECO:0000256" key="1">
    <source>
        <dbReference type="SAM" id="MobiDB-lite"/>
    </source>
</evidence>
<proteinExistence type="predicted"/>
<organism evidence="2">
    <name type="scientific">Heliothis virescens</name>
    <name type="common">Tobacco budworm moth</name>
    <dbReference type="NCBI Taxonomy" id="7102"/>
    <lineage>
        <taxon>Eukaryota</taxon>
        <taxon>Metazoa</taxon>
        <taxon>Ecdysozoa</taxon>
        <taxon>Arthropoda</taxon>
        <taxon>Hexapoda</taxon>
        <taxon>Insecta</taxon>
        <taxon>Pterygota</taxon>
        <taxon>Neoptera</taxon>
        <taxon>Endopterygota</taxon>
        <taxon>Lepidoptera</taxon>
        <taxon>Glossata</taxon>
        <taxon>Ditrysia</taxon>
        <taxon>Noctuoidea</taxon>
        <taxon>Noctuidae</taxon>
        <taxon>Heliothinae</taxon>
        <taxon>Heliothis</taxon>
    </lineage>
</organism>
<sequence length="76" mass="8548">MEPGPSIKMEPGPSIKMEPDTTVLTEPDPPMKVEPKQEIGEESNAQVVTASVSYKQVIKRENVRAHVPRKRSKFNF</sequence>
<evidence type="ECO:0000313" key="2">
    <source>
        <dbReference type="EMBL" id="PCG63228.1"/>
    </source>
</evidence>
<dbReference type="EMBL" id="NWSH01006803">
    <property type="protein sequence ID" value="PCG63228.1"/>
    <property type="molecule type" value="Genomic_DNA"/>
</dbReference>
<dbReference type="AlphaFoldDB" id="A0A2A4IV16"/>
<name>A0A2A4IV16_HELVI</name>
<protein>
    <submittedName>
        <fullName evidence="2">Uncharacterized protein</fullName>
    </submittedName>
</protein>
<comment type="caution">
    <text evidence="2">The sequence shown here is derived from an EMBL/GenBank/DDBJ whole genome shotgun (WGS) entry which is preliminary data.</text>
</comment>
<gene>
    <name evidence="2" type="ORF">B5V51_12698</name>
</gene>
<feature type="region of interest" description="Disordered" evidence="1">
    <location>
        <begin position="1"/>
        <end position="29"/>
    </location>
</feature>
<reference evidence="2" key="1">
    <citation type="submission" date="2017-09" db="EMBL/GenBank/DDBJ databases">
        <title>Contemporary evolution of a Lepidopteran species, Heliothis virescens, in response to modern agricultural practices.</title>
        <authorList>
            <person name="Fritz M.L."/>
            <person name="Deyonke A.M."/>
            <person name="Papanicolaou A."/>
            <person name="Micinski S."/>
            <person name="Westbrook J."/>
            <person name="Gould F."/>
        </authorList>
    </citation>
    <scope>NUCLEOTIDE SEQUENCE [LARGE SCALE GENOMIC DNA]</scope>
    <source>
        <strain evidence="2">HvINT-</strain>
        <tissue evidence="2">Whole body</tissue>
    </source>
</reference>
<accession>A0A2A4IV16</accession>